<dbReference type="PANTHER" id="PTHR36046">
    <property type="entry name" value="PROTEIN, PUTATIVE-RELATED"/>
    <property type="match status" value="1"/>
</dbReference>
<sequence length="86" mass="10111">MSERKSISPWKFKPWWCQPWSILLTGTMLISASWVIFKTVWLTVLIAIPVLTWMGFFLLIWPQLIIRSGILESYQLSKDKIPDQNS</sequence>
<dbReference type="Pfam" id="PF20522">
    <property type="entry name" value="DUF6737"/>
    <property type="match status" value="1"/>
</dbReference>
<dbReference type="RefSeq" id="WP_009459171.1">
    <property type="nucleotide sequence ID" value="NZ_AGIZ01000013.1"/>
</dbReference>
<comment type="caution">
    <text evidence="3">The sequence shown here is derived from an EMBL/GenBank/DDBJ whole genome shotgun (WGS) entry which is preliminary data.</text>
</comment>
<evidence type="ECO:0000313" key="4">
    <source>
        <dbReference type="Proteomes" id="UP000004344"/>
    </source>
</evidence>
<keyword evidence="1" id="KW-0812">Transmembrane</keyword>
<evidence type="ECO:0000313" key="3">
    <source>
        <dbReference type="EMBL" id="EHC09684.1"/>
    </source>
</evidence>
<reference evidence="3 4" key="1">
    <citation type="submission" date="2011-09" db="EMBL/GenBank/DDBJ databases">
        <title>The draft genome of Fischerella sp. JSC-11.</title>
        <authorList>
            <consortium name="US DOE Joint Genome Institute (JGI-PGF)"/>
            <person name="Lucas S."/>
            <person name="Han J."/>
            <person name="Lapidus A."/>
            <person name="Cheng J.-F."/>
            <person name="Goodwin L."/>
            <person name="Pitluck S."/>
            <person name="Peters L."/>
            <person name="Land M.L."/>
            <person name="Hauser L."/>
            <person name="Sarkisova S."/>
            <person name="Bryant D.A."/>
            <person name="Brown I."/>
            <person name="Woyke T.J."/>
        </authorList>
    </citation>
    <scope>NUCLEOTIDE SEQUENCE [LARGE SCALE GENOMIC DNA]</scope>
    <source>
        <strain evidence="3 4">JSC-11</strain>
    </source>
</reference>
<proteinExistence type="predicted"/>
<keyword evidence="1" id="KW-0472">Membrane</keyword>
<dbReference type="PANTHER" id="PTHR36046:SF1">
    <property type="entry name" value="DUF6737 DOMAIN-CONTAINING PROTEIN"/>
    <property type="match status" value="1"/>
</dbReference>
<keyword evidence="4" id="KW-1185">Reference proteome</keyword>
<evidence type="ECO:0000256" key="1">
    <source>
        <dbReference type="SAM" id="Phobius"/>
    </source>
</evidence>
<accession>G6FYA7</accession>
<dbReference type="Proteomes" id="UP000004344">
    <property type="component" value="Unassembled WGS sequence"/>
</dbReference>
<dbReference type="EMBL" id="AGIZ01000013">
    <property type="protein sequence ID" value="EHC09684.1"/>
    <property type="molecule type" value="Genomic_DNA"/>
</dbReference>
<name>G6FYA7_9CYAN</name>
<keyword evidence="1" id="KW-1133">Transmembrane helix</keyword>
<dbReference type="AlphaFoldDB" id="G6FYA7"/>
<feature type="transmembrane region" description="Helical" evidence="1">
    <location>
        <begin position="20"/>
        <end position="37"/>
    </location>
</feature>
<organism evidence="3 4">
    <name type="scientific">Fischerella thermalis JSC-11</name>
    <dbReference type="NCBI Taxonomy" id="741277"/>
    <lineage>
        <taxon>Bacteria</taxon>
        <taxon>Bacillati</taxon>
        <taxon>Cyanobacteriota</taxon>
        <taxon>Cyanophyceae</taxon>
        <taxon>Nostocales</taxon>
        <taxon>Hapalosiphonaceae</taxon>
        <taxon>Fischerella</taxon>
    </lineage>
</organism>
<evidence type="ECO:0000259" key="2">
    <source>
        <dbReference type="Pfam" id="PF20522"/>
    </source>
</evidence>
<dbReference type="InterPro" id="IPR046625">
    <property type="entry name" value="DUF6737"/>
</dbReference>
<gene>
    <name evidence="3" type="ORF">FJSC11DRAFT_3856</name>
</gene>
<feature type="transmembrane region" description="Helical" evidence="1">
    <location>
        <begin position="43"/>
        <end position="61"/>
    </location>
</feature>
<protein>
    <recommendedName>
        <fullName evidence="2">DUF6737 domain-containing protein</fullName>
    </recommendedName>
</protein>
<dbReference type="PATRIC" id="fig|741277.3.peg.3326"/>
<dbReference type="GeneID" id="35796816"/>
<feature type="domain" description="DUF6737" evidence="2">
    <location>
        <begin position="8"/>
        <end position="64"/>
    </location>
</feature>